<accession>A0A3D8IP90</accession>
<dbReference type="Proteomes" id="UP000256379">
    <property type="component" value="Unassembled WGS sequence"/>
</dbReference>
<dbReference type="RefSeq" id="WP_115542354.1">
    <property type="nucleotide sequence ID" value="NZ_NXLQ01000002.1"/>
</dbReference>
<organism evidence="1 2">
    <name type="scientific">Helicobacter didelphidarum</name>
    <dbReference type="NCBI Taxonomy" id="2040648"/>
    <lineage>
        <taxon>Bacteria</taxon>
        <taxon>Pseudomonadati</taxon>
        <taxon>Campylobacterota</taxon>
        <taxon>Epsilonproteobacteria</taxon>
        <taxon>Campylobacterales</taxon>
        <taxon>Helicobacteraceae</taxon>
        <taxon>Helicobacter</taxon>
    </lineage>
</organism>
<comment type="caution">
    <text evidence="1">The sequence shown here is derived from an EMBL/GenBank/DDBJ whole genome shotgun (WGS) entry which is preliminary data.</text>
</comment>
<dbReference type="EMBL" id="NXLQ01000002">
    <property type="protein sequence ID" value="RDU67059.1"/>
    <property type="molecule type" value="Genomic_DNA"/>
</dbReference>
<name>A0A3D8IP90_9HELI</name>
<sequence>MSILEQFLSEYNEIYYKNLNKDISEDVFGEIRQVEKIMNSPKLHPTQELKGFYKSLHEQYEAPIRVALIGNTPLNKIIFINVLLKDSIIPLNNALAQKKFILKFSTTNSFARAYYKHTMIPINIHTFDCTQSNLDEIEYFEIFVASDILRHIEIIKDYDKLDKNSLSLVKDVDLVFWVLELKNKMNYHEILKKIIKKKPTFAILTHINKTFEDNELLELISLTAKNLDITYGLNEIYDIDLWNLFYEYRLNEKFMFLKTFGLLNKQITSMKTKSFDNAISWLKNAEASIESFYIQKEDSKQIPIRNDKTQGDKIQNLVENMDKASQVAKLKRAKILLKDASDKNKIIDSHYKILFNHYKSLDNAYHKANLKLIAKVAQIDNEYNHDVLKTIVKSIKKYLDSIVDSILDNVETIKVRTRPSKPNFFDILTNRLIVYQSFQVNRDGILRELEDTQSLLVRKHKNLITRINRFNTYIAQSVEEGLQNFSSVIEQWIKQGHHLVLQKKPPIISMDRYFSLEEFNLSVYTNFTKKHHEMMYAFVDEVQLKLLTITVWVQATKKILLEYVIQKLDKKFQDDKVLAKMMRAKEIRPLDRDFIVDCILEILPPECHELFCRLPQSQIQFQDIPMHLTNEAKENEKIIRYRVREIMDLRQTMKTATKLLDMAILNIQKQE</sequence>
<protein>
    <submittedName>
        <fullName evidence="1">Uncharacterized protein</fullName>
    </submittedName>
</protein>
<dbReference type="AlphaFoldDB" id="A0A3D8IP90"/>
<dbReference type="OrthoDB" id="5314162at2"/>
<keyword evidence="2" id="KW-1185">Reference proteome</keyword>
<evidence type="ECO:0000313" key="2">
    <source>
        <dbReference type="Proteomes" id="UP000256379"/>
    </source>
</evidence>
<gene>
    <name evidence="1" type="ORF">CQA53_02020</name>
</gene>
<reference evidence="1 2" key="1">
    <citation type="submission" date="2018-04" db="EMBL/GenBank/DDBJ databases">
        <title>Novel Campyloabacter and Helicobacter Species and Strains.</title>
        <authorList>
            <person name="Mannion A.J."/>
            <person name="Shen Z."/>
            <person name="Fox J.G."/>
        </authorList>
    </citation>
    <scope>NUCLEOTIDE SEQUENCE [LARGE SCALE GENOMIC DNA]</scope>
    <source>
        <strain evidence="1 2">MIT 17-337</strain>
    </source>
</reference>
<proteinExistence type="predicted"/>
<evidence type="ECO:0000313" key="1">
    <source>
        <dbReference type="EMBL" id="RDU67059.1"/>
    </source>
</evidence>